<organism evidence="1 2">
    <name type="scientific">Nesidiocoris tenuis</name>
    <dbReference type="NCBI Taxonomy" id="355587"/>
    <lineage>
        <taxon>Eukaryota</taxon>
        <taxon>Metazoa</taxon>
        <taxon>Ecdysozoa</taxon>
        <taxon>Arthropoda</taxon>
        <taxon>Hexapoda</taxon>
        <taxon>Insecta</taxon>
        <taxon>Pterygota</taxon>
        <taxon>Neoptera</taxon>
        <taxon>Paraneoptera</taxon>
        <taxon>Hemiptera</taxon>
        <taxon>Heteroptera</taxon>
        <taxon>Panheteroptera</taxon>
        <taxon>Cimicomorpha</taxon>
        <taxon>Miridae</taxon>
        <taxon>Dicyphina</taxon>
        <taxon>Nesidiocoris</taxon>
    </lineage>
</organism>
<reference evidence="1 2" key="1">
    <citation type="submission" date="2020-02" db="EMBL/GenBank/DDBJ databases">
        <authorList>
            <person name="Ferguson B K."/>
        </authorList>
    </citation>
    <scope>NUCLEOTIDE SEQUENCE [LARGE SCALE GENOMIC DNA]</scope>
</reference>
<evidence type="ECO:0008006" key="3">
    <source>
        <dbReference type="Google" id="ProtNLM"/>
    </source>
</evidence>
<accession>A0A6H5GR62</accession>
<evidence type="ECO:0000313" key="2">
    <source>
        <dbReference type="Proteomes" id="UP000479000"/>
    </source>
</evidence>
<dbReference type="EMBL" id="CADCXU010016748">
    <property type="protein sequence ID" value="CAB0005883.1"/>
    <property type="molecule type" value="Genomic_DNA"/>
</dbReference>
<dbReference type="AlphaFoldDB" id="A0A6H5GR62"/>
<gene>
    <name evidence="1" type="ORF">NTEN_LOCUS11360</name>
</gene>
<dbReference type="Proteomes" id="UP000479000">
    <property type="component" value="Unassembled WGS sequence"/>
</dbReference>
<dbReference type="OrthoDB" id="7442523at2759"/>
<evidence type="ECO:0000313" key="1">
    <source>
        <dbReference type="EMBL" id="CAB0005883.1"/>
    </source>
</evidence>
<protein>
    <recommendedName>
        <fullName evidence="3">Reverse transcriptase domain-containing protein</fullName>
    </recommendedName>
</protein>
<proteinExistence type="predicted"/>
<sequence>MWEAGHFDELVQEALRCDRKLTTRYREQSRKHRILRFSRLVSSGRLRDATRWATNRSGGGILQPEAIIEGHKTVLDVLKDKHPPQMIPSPESFLSDDLPLQVDVNISANHIERSAHRLGGSAGPSGTDAEQWKNLLLRYGNHSVRLREAVASLARLLANGVVDWSRIKALLARRGVALDKQPGVRPIGVGEVLHRICAKTMATLTGDDLREAAGADQLCGGAKAGVEGAVHGIAKLYEEDDDCEGILLMDAANAFNALSRPLALWNARVLWPRCSRFLFNTYRGFPMTVFRGSSATILSQEGTTQGDPLGMYMYAIGTLPLVRQLKGSQWRQNWYADDSACAGKLMHMKEWFDRLGAEGPKWGYFPEPQKSYLVVKPGKEEQARELFPDVRVVTSHRYLGGCIGPSAEQAQFVKSKVEKWVDNVSAMAEFASENPQATHVAFTKSLQREWAYLQRVVNGCEDEYEPLKTTIQQKLTPAILGRTVDPEEHDLFSLPARLGGLQIENPVSTSVTASAISKEATSKLVTSITTGVQLDTVEHEEQVRRTLAAARQQRMRTDQERSNIILEALPCRVKRSVRRIVDGNASQWLSAIPLTADNLDLSPTQFRDALSMRYGRDPTGLPAMCDGCGENFSLNHALNCKRGGQVKRGHDQIRDSVAAMAKLAWRGVTVEPVMQEGDDGLPGLVADIQVHGVWDRERASFFDTRVINADASSYSSRQWPEIAESAAREKHRKYDQAAENLHASFSPLICSCEGVLHREFAAFQRALISALAERWEKPKSQIAGWVRTRTQISIIRAISLRLRGTRKTLQSLNWTNHDEDLGLEDGAPLPLLPREEE</sequence>
<keyword evidence="2" id="KW-1185">Reference proteome</keyword>
<name>A0A6H5GR62_9HEMI</name>